<proteinExistence type="predicted"/>
<reference evidence="1 2" key="1">
    <citation type="journal article" date="2021" name="Hortic Res">
        <title>High-quality reference genome and annotation aids understanding of berry development for evergreen blueberry (Vaccinium darrowii).</title>
        <authorList>
            <person name="Yu J."/>
            <person name="Hulse-Kemp A.M."/>
            <person name="Babiker E."/>
            <person name="Staton M."/>
        </authorList>
    </citation>
    <scope>NUCLEOTIDE SEQUENCE [LARGE SCALE GENOMIC DNA]</scope>
    <source>
        <strain evidence="2">cv. NJ 8807/NJ 8810</strain>
        <tissue evidence="1">Young leaf</tissue>
    </source>
</reference>
<gene>
    <name evidence="1" type="ORF">Vadar_008328</name>
</gene>
<accession>A0ACB7YDS1</accession>
<evidence type="ECO:0000313" key="1">
    <source>
        <dbReference type="EMBL" id="KAH7851184.1"/>
    </source>
</evidence>
<dbReference type="EMBL" id="CM037158">
    <property type="protein sequence ID" value="KAH7851184.1"/>
    <property type="molecule type" value="Genomic_DNA"/>
</dbReference>
<evidence type="ECO:0000313" key="2">
    <source>
        <dbReference type="Proteomes" id="UP000828048"/>
    </source>
</evidence>
<dbReference type="Proteomes" id="UP000828048">
    <property type="component" value="Chromosome 8"/>
</dbReference>
<keyword evidence="2" id="KW-1185">Reference proteome</keyword>
<organism evidence="1 2">
    <name type="scientific">Vaccinium darrowii</name>
    <dbReference type="NCBI Taxonomy" id="229202"/>
    <lineage>
        <taxon>Eukaryota</taxon>
        <taxon>Viridiplantae</taxon>
        <taxon>Streptophyta</taxon>
        <taxon>Embryophyta</taxon>
        <taxon>Tracheophyta</taxon>
        <taxon>Spermatophyta</taxon>
        <taxon>Magnoliopsida</taxon>
        <taxon>eudicotyledons</taxon>
        <taxon>Gunneridae</taxon>
        <taxon>Pentapetalae</taxon>
        <taxon>asterids</taxon>
        <taxon>Ericales</taxon>
        <taxon>Ericaceae</taxon>
        <taxon>Vaccinioideae</taxon>
        <taxon>Vaccinieae</taxon>
        <taxon>Vaccinium</taxon>
    </lineage>
</organism>
<comment type="caution">
    <text evidence="1">The sequence shown here is derived from an EMBL/GenBank/DDBJ whole genome shotgun (WGS) entry which is preliminary data.</text>
</comment>
<sequence length="213" mass="23481">MKTLKAVDYLEEILKAVAAGSDEDERRSETKQKIGDKPDPRMKTVTVIKERGGGNGRRGRQLYDDGGKETVGNGRWKRRPRGWVDCFYSHKASLLAEVVRRLRSLKKITSEFAATNDSEISQSNLFPTECDKLNFCHSELNSDTSSTIKATLCCEDRPELISDITAAVKEAEGKAVRVEMATVGGRTKSILWVQFMPHSGGGPVVVKGCCGEV</sequence>
<name>A0ACB7YDS1_9ERIC</name>
<protein>
    <submittedName>
        <fullName evidence="1">Uncharacterized protein</fullName>
    </submittedName>
</protein>